<dbReference type="AlphaFoldDB" id="A0A543C0R0"/>
<proteinExistence type="predicted"/>
<name>A0A543C0R0_9ACTN</name>
<feature type="region of interest" description="Disordered" evidence="1">
    <location>
        <begin position="331"/>
        <end position="352"/>
    </location>
</feature>
<evidence type="ECO:0000256" key="1">
    <source>
        <dbReference type="SAM" id="MobiDB-lite"/>
    </source>
</evidence>
<gene>
    <name evidence="2" type="ORF">FB559_7976</name>
</gene>
<reference evidence="2 3" key="1">
    <citation type="submission" date="2019-06" db="EMBL/GenBank/DDBJ databases">
        <title>Sequencing the genomes of 1000 actinobacteria strains.</title>
        <authorList>
            <person name="Klenk H.-P."/>
        </authorList>
    </citation>
    <scope>NUCLEOTIDE SEQUENCE [LARGE SCALE GENOMIC DNA]</scope>
    <source>
        <strain evidence="2 3">DSM 102200</strain>
    </source>
</reference>
<protein>
    <submittedName>
        <fullName evidence="2">Uncharacterized protein</fullName>
    </submittedName>
</protein>
<accession>A0A543C0R0</accession>
<dbReference type="EMBL" id="VFOZ01000002">
    <property type="protein sequence ID" value="TQL90664.1"/>
    <property type="molecule type" value="Genomic_DNA"/>
</dbReference>
<evidence type="ECO:0000313" key="3">
    <source>
        <dbReference type="Proteomes" id="UP000316096"/>
    </source>
</evidence>
<evidence type="ECO:0000313" key="2">
    <source>
        <dbReference type="EMBL" id="TQL90664.1"/>
    </source>
</evidence>
<sequence>MEYENVHRVQLWGRSGLSDTDDRDAWAGRCRSLVSVHSICTYGRDCQSVIVTERHSCDHIHTARFQGTAGSLMESKRCVNCHASVSGRADTGVRGPDIAWMVHCTACAVLVEGQMEPIVARPSGAFIDIFRCRSCGTPRACRPGWRTRCMICLDDRTRLPTDAGDLATKVLNTLPHRTDISTILGQGHSGDPRDVWRYCARHIVEDRTASLARPGWTVLATDIWGLPWEIETREAESHGTWARHEICGTVQKVTRARPECKNCPPEENSRTHRAKAAQPQHLYLVCYGKLCKFGHGDANRVNLHLRAGANPIRVLKAPFEQVVAAESAIRRVPRPHHRRRSPRNAYELRGRD</sequence>
<keyword evidence="3" id="KW-1185">Reference proteome</keyword>
<comment type="caution">
    <text evidence="2">The sequence shown here is derived from an EMBL/GenBank/DDBJ whole genome shotgun (WGS) entry which is preliminary data.</text>
</comment>
<dbReference type="Proteomes" id="UP000316096">
    <property type="component" value="Unassembled WGS sequence"/>
</dbReference>
<feature type="compositionally biased region" description="Basic residues" evidence="1">
    <location>
        <begin position="331"/>
        <end position="342"/>
    </location>
</feature>
<organism evidence="2 3">
    <name type="scientific">Actinoallomurus bryophytorum</name>
    <dbReference type="NCBI Taxonomy" id="1490222"/>
    <lineage>
        <taxon>Bacteria</taxon>
        <taxon>Bacillati</taxon>
        <taxon>Actinomycetota</taxon>
        <taxon>Actinomycetes</taxon>
        <taxon>Streptosporangiales</taxon>
        <taxon>Thermomonosporaceae</taxon>
        <taxon>Actinoallomurus</taxon>
    </lineage>
</organism>